<dbReference type="GO" id="GO:0042883">
    <property type="term" value="P:cysteine transport"/>
    <property type="evidence" value="ECO:0007669"/>
    <property type="project" value="InterPro"/>
</dbReference>
<dbReference type="SUPFAM" id="SSF52540">
    <property type="entry name" value="P-loop containing nucleoside triphosphate hydrolases"/>
    <property type="match status" value="1"/>
</dbReference>
<dbReference type="NCBIfam" id="TIGR02857">
    <property type="entry name" value="CydD"/>
    <property type="match status" value="1"/>
</dbReference>
<dbReference type="InterPro" id="IPR003593">
    <property type="entry name" value="AAA+_ATPase"/>
</dbReference>
<keyword evidence="2 7" id="KW-0812">Transmembrane</keyword>
<dbReference type="PANTHER" id="PTHR24221:SF261">
    <property type="entry name" value="GLUTATHIONE_L-CYSTEINE TRANSPORT SYSTEM ATP-BINDING_PERMEASE PROTEIN CYDD"/>
    <property type="match status" value="1"/>
</dbReference>
<comment type="caution">
    <text evidence="10">The sequence shown here is derived from an EMBL/GenBank/DDBJ whole genome shotgun (WGS) entry which is preliminary data.</text>
</comment>
<evidence type="ECO:0000256" key="6">
    <source>
        <dbReference type="ARBA" id="ARBA00023136"/>
    </source>
</evidence>
<dbReference type="PROSITE" id="PS50929">
    <property type="entry name" value="ABC_TM1F"/>
    <property type="match status" value="1"/>
</dbReference>
<sequence>MTTTQARLKKPKKPRRSQADIVANNFLKSVFRPAKKQLTLAWLCDVISLLLLMAQAWILVMIFDGWLLPFIPELSQHQAMAIEALGVYVMALFGVMLLRALIGYAKDALLTRIGVQAASDVRQRLLIKLGDMGPARRFFGSDGALASKIIDEPEHLIGYARFEIQKKTAISTPILLAVCIGFFNKTAAVILLATAPLVPIFMAMIGVATARKSREQMDAMAQLGGRFFDWIRGVNTLSRLGVVDIAVKDIDVSSDNYRKKTMAVLRIAFLNSAVLEFLSALSIALVAVYLGFGLIGILPWQSGVVITTYSSALMILLLVPEFYAPLRRLGAEYHVKGQAVGAAKEMVGILDFKHNKTELHQVDLMGQVGFHLRQVAAFGDDGRVRLTPTTLHFVAGKSTLLKGESGAGKSTLLQILLGFGQYTGVVEVYDDQGHYRYDTLDMAYLRHQFGYLAQMPALLPISIRDNLTLAKSDATDDELIDVLDAVGLWSLIRDLPEQMDTMLGERGGGLSGGQAHRLAIAQLLLQDAKVWLLDEPTEHLDSETALMIKDLLKRLSVHRTVIWITHDQSVDIAFDDTHHLGVYDEIKSTI</sequence>
<dbReference type="RefSeq" id="WP_064605126.1">
    <property type="nucleotide sequence ID" value="NZ_LXHQ01000052.1"/>
</dbReference>
<dbReference type="Pfam" id="PF00005">
    <property type="entry name" value="ABC_tran"/>
    <property type="match status" value="1"/>
</dbReference>
<protein>
    <submittedName>
        <fullName evidence="10">Transport ATP-binding protein CydD</fullName>
    </submittedName>
</protein>
<evidence type="ECO:0000313" key="11">
    <source>
        <dbReference type="Proteomes" id="UP000078295"/>
    </source>
</evidence>
<dbReference type="PROSITE" id="PS50893">
    <property type="entry name" value="ABC_TRANSPORTER_2"/>
    <property type="match status" value="1"/>
</dbReference>
<dbReference type="PANTHER" id="PTHR24221">
    <property type="entry name" value="ATP-BINDING CASSETTE SUB-FAMILY B"/>
    <property type="match status" value="1"/>
</dbReference>
<evidence type="ECO:0000313" key="10">
    <source>
        <dbReference type="EMBL" id="OAV22547.1"/>
    </source>
</evidence>
<dbReference type="CDD" id="cd18584">
    <property type="entry name" value="ABC_6TM_AarD_CydD"/>
    <property type="match status" value="1"/>
</dbReference>
<dbReference type="InterPro" id="IPR036640">
    <property type="entry name" value="ABC1_TM_sf"/>
</dbReference>
<dbReference type="GO" id="GO:0140359">
    <property type="term" value="F:ABC-type transporter activity"/>
    <property type="evidence" value="ECO:0007669"/>
    <property type="project" value="InterPro"/>
</dbReference>
<feature type="transmembrane region" description="Helical" evidence="7">
    <location>
        <begin position="38"/>
        <end position="60"/>
    </location>
</feature>
<accession>A0AB36DLZ9</accession>
<dbReference type="Pfam" id="PF00664">
    <property type="entry name" value="ABC_membrane"/>
    <property type="match status" value="1"/>
</dbReference>
<dbReference type="GO" id="GO:0005524">
    <property type="term" value="F:ATP binding"/>
    <property type="evidence" value="ECO:0007669"/>
    <property type="project" value="UniProtKB-KW"/>
</dbReference>
<dbReference type="GO" id="GO:0016887">
    <property type="term" value="F:ATP hydrolysis activity"/>
    <property type="evidence" value="ECO:0007669"/>
    <property type="project" value="InterPro"/>
</dbReference>
<evidence type="ECO:0000256" key="7">
    <source>
        <dbReference type="SAM" id="Phobius"/>
    </source>
</evidence>
<dbReference type="SMART" id="SM00382">
    <property type="entry name" value="AAA"/>
    <property type="match status" value="1"/>
</dbReference>
<proteinExistence type="predicted"/>
<feature type="transmembrane region" description="Helical" evidence="7">
    <location>
        <begin position="190"/>
        <end position="210"/>
    </location>
</feature>
<evidence type="ECO:0000256" key="5">
    <source>
        <dbReference type="ARBA" id="ARBA00022989"/>
    </source>
</evidence>
<dbReference type="EMBL" id="LXHQ01000052">
    <property type="protein sequence ID" value="OAV22547.1"/>
    <property type="molecule type" value="Genomic_DNA"/>
</dbReference>
<dbReference type="AlphaFoldDB" id="A0AB36DLZ9"/>
<gene>
    <name evidence="10" type="ORF">AO370_1998</name>
</gene>
<feature type="transmembrane region" description="Helical" evidence="7">
    <location>
        <begin position="168"/>
        <end position="184"/>
    </location>
</feature>
<evidence type="ECO:0000256" key="4">
    <source>
        <dbReference type="ARBA" id="ARBA00022840"/>
    </source>
</evidence>
<feature type="domain" description="ABC transmembrane type-1" evidence="9">
    <location>
        <begin position="46"/>
        <end position="338"/>
    </location>
</feature>
<dbReference type="InterPro" id="IPR011527">
    <property type="entry name" value="ABC1_TM_dom"/>
</dbReference>
<comment type="subcellular location">
    <subcellularLocation>
        <location evidence="1">Cell membrane</location>
        <topology evidence="1">Multi-pass membrane protein</topology>
    </subcellularLocation>
</comment>
<feature type="domain" description="ABC transporter" evidence="8">
    <location>
        <begin position="370"/>
        <end position="590"/>
    </location>
</feature>
<dbReference type="Proteomes" id="UP000078295">
    <property type="component" value="Unassembled WGS sequence"/>
</dbReference>
<feature type="transmembrane region" description="Helical" evidence="7">
    <location>
        <begin position="80"/>
        <end position="102"/>
    </location>
</feature>
<name>A0AB36DLZ9_MORCA</name>
<evidence type="ECO:0000259" key="9">
    <source>
        <dbReference type="PROSITE" id="PS50929"/>
    </source>
</evidence>
<dbReference type="GO" id="GO:0034040">
    <property type="term" value="F:ATPase-coupled lipid transmembrane transporter activity"/>
    <property type="evidence" value="ECO:0007669"/>
    <property type="project" value="TreeGrafter"/>
</dbReference>
<dbReference type="Gene3D" id="3.40.50.300">
    <property type="entry name" value="P-loop containing nucleotide triphosphate hydrolases"/>
    <property type="match status" value="1"/>
</dbReference>
<reference evidence="10 11" key="1">
    <citation type="journal article" date="2016" name="Genome Biol. Evol.">
        <title>Comparative Genomic Analyses of the Moraxella catarrhalis Serosensitive and Seroresistant Lineages Demonstrate Their Independent Evolution.</title>
        <authorList>
            <person name="Earl J.P."/>
            <person name="de Vries S.P."/>
            <person name="Ahmed A."/>
            <person name="Powell E."/>
            <person name="Schultz M.P."/>
            <person name="Hermans P.W."/>
            <person name="Hill D.J."/>
            <person name="Zhou Z."/>
            <person name="Constantinidou C.I."/>
            <person name="Hu F.Z."/>
            <person name="Bootsma H.J."/>
            <person name="Ehrlich G.D."/>
        </authorList>
    </citation>
    <scope>NUCLEOTIDE SEQUENCE [LARGE SCALE GENOMIC DNA]</scope>
    <source>
        <strain evidence="10 11">F23</strain>
    </source>
</reference>
<keyword evidence="5 7" id="KW-1133">Transmembrane helix</keyword>
<dbReference type="InterPro" id="IPR027417">
    <property type="entry name" value="P-loop_NTPase"/>
</dbReference>
<evidence type="ECO:0000256" key="3">
    <source>
        <dbReference type="ARBA" id="ARBA00022741"/>
    </source>
</evidence>
<keyword evidence="6 7" id="KW-0472">Membrane</keyword>
<dbReference type="InterPro" id="IPR003439">
    <property type="entry name" value="ABC_transporter-like_ATP-bd"/>
</dbReference>
<feature type="transmembrane region" description="Helical" evidence="7">
    <location>
        <begin position="268"/>
        <end position="292"/>
    </location>
</feature>
<organism evidence="10 11">
    <name type="scientific">Moraxella catarrhalis</name>
    <name type="common">Branhamella catarrhalis</name>
    <dbReference type="NCBI Taxonomy" id="480"/>
    <lineage>
        <taxon>Bacteria</taxon>
        <taxon>Pseudomonadati</taxon>
        <taxon>Pseudomonadota</taxon>
        <taxon>Gammaproteobacteria</taxon>
        <taxon>Moraxellales</taxon>
        <taxon>Moraxellaceae</taxon>
        <taxon>Moraxella</taxon>
    </lineage>
</organism>
<feature type="transmembrane region" description="Helical" evidence="7">
    <location>
        <begin position="298"/>
        <end position="319"/>
    </location>
</feature>
<dbReference type="Gene3D" id="1.20.1560.10">
    <property type="entry name" value="ABC transporter type 1, transmembrane domain"/>
    <property type="match status" value="1"/>
</dbReference>
<evidence type="ECO:0000259" key="8">
    <source>
        <dbReference type="PROSITE" id="PS50893"/>
    </source>
</evidence>
<dbReference type="InterPro" id="IPR039421">
    <property type="entry name" value="Type_1_exporter"/>
</dbReference>
<evidence type="ECO:0000256" key="1">
    <source>
        <dbReference type="ARBA" id="ARBA00004651"/>
    </source>
</evidence>
<evidence type="ECO:0000256" key="2">
    <source>
        <dbReference type="ARBA" id="ARBA00022692"/>
    </source>
</evidence>
<keyword evidence="3" id="KW-0547">Nucleotide-binding</keyword>
<dbReference type="GO" id="GO:0005886">
    <property type="term" value="C:plasma membrane"/>
    <property type="evidence" value="ECO:0007669"/>
    <property type="project" value="UniProtKB-SubCell"/>
</dbReference>
<keyword evidence="4 10" id="KW-0067">ATP-binding</keyword>
<dbReference type="InterPro" id="IPR014216">
    <property type="entry name" value="ABC_transptr_CydD"/>
</dbReference>
<dbReference type="SUPFAM" id="SSF90123">
    <property type="entry name" value="ABC transporter transmembrane region"/>
    <property type="match status" value="1"/>
</dbReference>